<proteinExistence type="predicted"/>
<keyword evidence="4" id="KW-1185">Reference proteome</keyword>
<dbReference type="Gene3D" id="1.10.510.10">
    <property type="entry name" value="Transferase(Phosphotransferase) domain 1"/>
    <property type="match status" value="1"/>
</dbReference>
<organism evidence="3 4">
    <name type="scientific">Salimicrobium halophilum</name>
    <dbReference type="NCBI Taxonomy" id="86666"/>
    <lineage>
        <taxon>Bacteria</taxon>
        <taxon>Bacillati</taxon>
        <taxon>Bacillota</taxon>
        <taxon>Bacilli</taxon>
        <taxon>Bacillales</taxon>
        <taxon>Bacillaceae</taxon>
        <taxon>Salimicrobium</taxon>
    </lineage>
</organism>
<evidence type="ECO:0000313" key="3">
    <source>
        <dbReference type="EMBL" id="SDJ53113.1"/>
    </source>
</evidence>
<dbReference type="Pfam" id="PF00069">
    <property type="entry name" value="Pkinase"/>
    <property type="match status" value="1"/>
</dbReference>
<dbReference type="PANTHER" id="PTHR48015">
    <property type="entry name" value="SERINE/THREONINE-PROTEIN KINASE TAO"/>
    <property type="match status" value="1"/>
</dbReference>
<dbReference type="GO" id="GO:0005737">
    <property type="term" value="C:cytoplasm"/>
    <property type="evidence" value="ECO:0007669"/>
    <property type="project" value="TreeGrafter"/>
</dbReference>
<dbReference type="RefSeq" id="WP_093193975.1">
    <property type="nucleotide sequence ID" value="NZ_FNEV01000006.1"/>
</dbReference>
<reference evidence="4" key="1">
    <citation type="submission" date="2016-10" db="EMBL/GenBank/DDBJ databases">
        <authorList>
            <person name="Varghese N."/>
            <person name="Submissions S."/>
        </authorList>
    </citation>
    <scope>NUCLEOTIDE SEQUENCE [LARGE SCALE GENOMIC DNA]</scope>
    <source>
        <strain evidence="4">DSM 4771</strain>
    </source>
</reference>
<keyword evidence="3" id="KW-0418">Kinase</keyword>
<dbReference type="InterPro" id="IPR017441">
    <property type="entry name" value="Protein_kinase_ATP_BS"/>
</dbReference>
<dbReference type="InterPro" id="IPR050285">
    <property type="entry name" value="STE20_Ser/Thr_kinase"/>
</dbReference>
<dbReference type="PANTHER" id="PTHR48015:SF35">
    <property type="entry name" value="SERINE_THREONINE-PROTEIN KINASE PAK"/>
    <property type="match status" value="1"/>
</dbReference>
<dbReference type="GO" id="GO:0005524">
    <property type="term" value="F:ATP binding"/>
    <property type="evidence" value="ECO:0007669"/>
    <property type="project" value="UniProtKB-UniRule"/>
</dbReference>
<keyword evidence="1" id="KW-0547">Nucleotide-binding</keyword>
<feature type="binding site" evidence="1">
    <location>
        <position position="36"/>
    </location>
    <ligand>
        <name>ATP</name>
        <dbReference type="ChEBI" id="CHEBI:30616"/>
    </ligand>
</feature>
<dbReference type="InterPro" id="IPR000719">
    <property type="entry name" value="Prot_kinase_dom"/>
</dbReference>
<gene>
    <name evidence="3" type="ORF">SAMN04490247_2262</name>
</gene>
<protein>
    <submittedName>
        <fullName evidence="3">Protein kinase domain-containing protein</fullName>
    </submittedName>
</protein>
<keyword evidence="1" id="KW-0067">ATP-binding</keyword>
<evidence type="ECO:0000313" key="4">
    <source>
        <dbReference type="Proteomes" id="UP000199225"/>
    </source>
</evidence>
<dbReference type="GO" id="GO:0004674">
    <property type="term" value="F:protein serine/threonine kinase activity"/>
    <property type="evidence" value="ECO:0007669"/>
    <property type="project" value="TreeGrafter"/>
</dbReference>
<evidence type="ECO:0000256" key="1">
    <source>
        <dbReference type="PROSITE-ProRule" id="PRU10141"/>
    </source>
</evidence>
<dbReference type="AlphaFoldDB" id="A0A1G8UH18"/>
<name>A0A1G8UH18_9BACI</name>
<keyword evidence="3" id="KW-0808">Transferase</keyword>
<dbReference type="InterPro" id="IPR008266">
    <property type="entry name" value="Tyr_kinase_AS"/>
</dbReference>
<evidence type="ECO:0000259" key="2">
    <source>
        <dbReference type="PROSITE" id="PS50011"/>
    </source>
</evidence>
<dbReference type="GO" id="GO:0035556">
    <property type="term" value="P:intracellular signal transduction"/>
    <property type="evidence" value="ECO:0007669"/>
    <property type="project" value="TreeGrafter"/>
</dbReference>
<dbReference type="PROSITE" id="PS00109">
    <property type="entry name" value="PROTEIN_KINASE_TYR"/>
    <property type="match status" value="1"/>
</dbReference>
<dbReference type="PROSITE" id="PS00107">
    <property type="entry name" value="PROTEIN_KINASE_ATP"/>
    <property type="match status" value="1"/>
</dbReference>
<dbReference type="EMBL" id="FNEV01000006">
    <property type="protein sequence ID" value="SDJ53113.1"/>
    <property type="molecule type" value="Genomic_DNA"/>
</dbReference>
<dbReference type="InterPro" id="IPR011009">
    <property type="entry name" value="Kinase-like_dom_sf"/>
</dbReference>
<sequence length="221" mass="25436">MKDWKPYEHVKQIGRGSHGRVFKAYDPVHDRWVAIKEAVKREKDARHEAMVMKSYGSSPFLPELYDSFAYDGSSFIVMEYVEGHPVGKGDFHREAEKREEEWSVQVTIHVLEALAAIHESGYIHYDVRPKNIMIKGEDPATVKVIDFTLAKRISERFTVGRDLQDAARLCVFLIHGCLPDSLDNVEFRNERVRTTLESILENKDPLPYSSARGMIEALKEE</sequence>
<dbReference type="SUPFAM" id="SSF56112">
    <property type="entry name" value="Protein kinase-like (PK-like)"/>
    <property type="match status" value="1"/>
</dbReference>
<dbReference type="PROSITE" id="PS50011">
    <property type="entry name" value="PROTEIN_KINASE_DOM"/>
    <property type="match status" value="1"/>
</dbReference>
<accession>A0A1G8UH18</accession>
<dbReference type="STRING" id="86666.SAMN04490247_2262"/>
<dbReference type="Proteomes" id="UP000199225">
    <property type="component" value="Unassembled WGS sequence"/>
</dbReference>
<dbReference type="OrthoDB" id="9762169at2"/>
<feature type="domain" description="Protein kinase" evidence="2">
    <location>
        <begin position="7"/>
        <end position="221"/>
    </location>
</feature>